<evidence type="ECO:0000313" key="2">
    <source>
        <dbReference type="EMBL" id="ACB97259.1"/>
    </source>
</evidence>
<keyword evidence="2" id="KW-0614">Plasmid</keyword>
<dbReference type="EMBL" id="CP001017">
    <property type="protein sequence ID" value="ACB97259.1"/>
    <property type="molecule type" value="Genomic_DNA"/>
</dbReference>
<keyword evidence="3" id="KW-1185">Reference proteome</keyword>
<gene>
    <name evidence="2" type="ordered locus">Bind_3707</name>
</gene>
<reference evidence="2 3" key="1">
    <citation type="submission" date="2008-03" db="EMBL/GenBank/DDBJ databases">
        <title>Complete sequence of plasmid1 of Beijerinckia indica subsp. indica ATCC 9039.</title>
        <authorList>
            <consortium name="US DOE Joint Genome Institute"/>
            <person name="Copeland A."/>
            <person name="Lucas S."/>
            <person name="Lapidus A."/>
            <person name="Glavina del Rio T."/>
            <person name="Dalin E."/>
            <person name="Tice H."/>
            <person name="Bruce D."/>
            <person name="Goodwin L."/>
            <person name="Pitluck S."/>
            <person name="LaButti K."/>
            <person name="Schmutz J."/>
            <person name="Larimer F."/>
            <person name="Land M."/>
            <person name="Hauser L."/>
            <person name="Kyrpides N."/>
            <person name="Mikhailova N."/>
            <person name="Dunfield P.F."/>
            <person name="Dedysh S.N."/>
            <person name="Liesack W."/>
            <person name="Saw J.H."/>
            <person name="Alam M."/>
            <person name="Chen Y."/>
            <person name="Murrell J.C."/>
            <person name="Richardson P."/>
        </authorList>
    </citation>
    <scope>NUCLEOTIDE SEQUENCE [LARGE SCALE GENOMIC DNA]</scope>
    <source>
        <strain evidence="3">ATCC 9039 / DSM 1715 / NCIMB 8712</strain>
        <plasmid evidence="2 3">pBIND01</plasmid>
    </source>
</reference>
<evidence type="ECO:0000256" key="1">
    <source>
        <dbReference type="SAM" id="MobiDB-lite"/>
    </source>
</evidence>
<feature type="region of interest" description="Disordered" evidence="1">
    <location>
        <begin position="61"/>
        <end position="81"/>
    </location>
</feature>
<feature type="compositionally biased region" description="Basic and acidic residues" evidence="1">
    <location>
        <begin position="61"/>
        <end position="74"/>
    </location>
</feature>
<dbReference type="Pfam" id="PF07704">
    <property type="entry name" value="PSK_trans_fac"/>
    <property type="match status" value="1"/>
</dbReference>
<proteinExistence type="predicted"/>
<dbReference type="Proteomes" id="UP000001695">
    <property type="component" value="Plasmid pBIND01"/>
</dbReference>
<sequence>MPLFIKDASVDELAAELAHLLSVNKTEAVRLALRQALDREKATESLAEQAVRFCRDLRARSHPERGQPADKAFFDELNGGL</sequence>
<dbReference type="InterPro" id="IPR011660">
    <property type="entry name" value="VapB-like"/>
</dbReference>
<accession>B2IL59</accession>
<dbReference type="OrthoDB" id="8301496at2"/>
<dbReference type="KEGG" id="bid:Bind_3707"/>
<dbReference type="RefSeq" id="WP_012382872.1">
    <property type="nucleotide sequence ID" value="NC_010580.1"/>
</dbReference>
<geneLocation type="plasmid" evidence="2 3">
    <name>pBIND01</name>
</geneLocation>
<dbReference type="AlphaFoldDB" id="B2IL59"/>
<name>B2IL59_BEII9</name>
<protein>
    <submittedName>
        <fullName evidence="2">Rv0623 family protein transcription factor</fullName>
    </submittedName>
</protein>
<organism evidence="2 3">
    <name type="scientific">Beijerinckia indica subsp. indica (strain ATCC 9039 / DSM 1715 / NCIMB 8712)</name>
    <dbReference type="NCBI Taxonomy" id="395963"/>
    <lineage>
        <taxon>Bacteria</taxon>
        <taxon>Pseudomonadati</taxon>
        <taxon>Pseudomonadota</taxon>
        <taxon>Alphaproteobacteria</taxon>
        <taxon>Hyphomicrobiales</taxon>
        <taxon>Beijerinckiaceae</taxon>
        <taxon>Beijerinckia</taxon>
    </lineage>
</organism>
<dbReference type="HOGENOM" id="CLU_176020_1_0_5"/>
<evidence type="ECO:0000313" key="3">
    <source>
        <dbReference type="Proteomes" id="UP000001695"/>
    </source>
</evidence>